<proteinExistence type="predicted"/>
<organism evidence="2 3">
    <name type="scientific">Haematococcus lacustris</name>
    <name type="common">Green alga</name>
    <name type="synonym">Haematococcus pluvialis</name>
    <dbReference type="NCBI Taxonomy" id="44745"/>
    <lineage>
        <taxon>Eukaryota</taxon>
        <taxon>Viridiplantae</taxon>
        <taxon>Chlorophyta</taxon>
        <taxon>core chlorophytes</taxon>
        <taxon>Chlorophyceae</taxon>
        <taxon>CS clade</taxon>
        <taxon>Chlamydomonadales</taxon>
        <taxon>Haematococcaceae</taxon>
        <taxon>Haematococcus</taxon>
    </lineage>
</organism>
<feature type="region of interest" description="Disordered" evidence="1">
    <location>
        <begin position="1"/>
        <end position="64"/>
    </location>
</feature>
<dbReference type="Proteomes" id="UP000485058">
    <property type="component" value="Unassembled WGS sequence"/>
</dbReference>
<comment type="caution">
    <text evidence="2">The sequence shown here is derived from an EMBL/GenBank/DDBJ whole genome shotgun (WGS) entry which is preliminary data.</text>
</comment>
<evidence type="ECO:0000313" key="2">
    <source>
        <dbReference type="EMBL" id="GFH29880.1"/>
    </source>
</evidence>
<protein>
    <submittedName>
        <fullName evidence="2">Uncharacterized protein</fullName>
    </submittedName>
</protein>
<reference evidence="2 3" key="1">
    <citation type="submission" date="2020-02" db="EMBL/GenBank/DDBJ databases">
        <title>Draft genome sequence of Haematococcus lacustris strain NIES-144.</title>
        <authorList>
            <person name="Morimoto D."/>
            <person name="Nakagawa S."/>
            <person name="Yoshida T."/>
            <person name="Sawayama S."/>
        </authorList>
    </citation>
    <scope>NUCLEOTIDE SEQUENCE [LARGE SCALE GENOMIC DNA]</scope>
    <source>
        <strain evidence="2 3">NIES-144</strain>
    </source>
</reference>
<gene>
    <name evidence="2" type="ORF">HaLaN_28625</name>
</gene>
<feature type="non-terminal residue" evidence="2">
    <location>
        <position position="88"/>
    </location>
</feature>
<dbReference type="EMBL" id="BLLF01004578">
    <property type="protein sequence ID" value="GFH29880.1"/>
    <property type="molecule type" value="Genomic_DNA"/>
</dbReference>
<name>A0A6A0AAQ5_HAELA</name>
<accession>A0A6A0AAQ5</accession>
<evidence type="ECO:0000256" key="1">
    <source>
        <dbReference type="SAM" id="MobiDB-lite"/>
    </source>
</evidence>
<keyword evidence="3" id="KW-1185">Reference proteome</keyword>
<evidence type="ECO:0000313" key="3">
    <source>
        <dbReference type="Proteomes" id="UP000485058"/>
    </source>
</evidence>
<feature type="non-terminal residue" evidence="2">
    <location>
        <position position="1"/>
    </location>
</feature>
<dbReference type="AlphaFoldDB" id="A0A6A0AAQ5"/>
<feature type="compositionally biased region" description="Basic and acidic residues" evidence="1">
    <location>
        <begin position="27"/>
        <end position="38"/>
    </location>
</feature>
<sequence length="88" mass="9451">MTTCNALPGQELSEPPPIGIAPTGSASKREDGPAHARTEGGPLGGELLPVRPMPRGGHRPVGLQRRLLAEQRTPVLHHVQHDEEFLEP</sequence>